<evidence type="ECO:0000259" key="1">
    <source>
        <dbReference type="Pfam" id="PF04069"/>
    </source>
</evidence>
<protein>
    <submittedName>
        <fullName evidence="2">Glycine betaine ABC transporter substrate-binding protein</fullName>
    </submittedName>
</protein>
<dbReference type="Pfam" id="PF04069">
    <property type="entry name" value="OpuAC"/>
    <property type="match status" value="1"/>
</dbReference>
<proteinExistence type="predicted"/>
<organism evidence="2 3">
    <name type="scientific">Gordonia liuliyuniae</name>
    <dbReference type="NCBI Taxonomy" id="2911517"/>
    <lineage>
        <taxon>Bacteria</taxon>
        <taxon>Bacillati</taxon>
        <taxon>Actinomycetota</taxon>
        <taxon>Actinomycetes</taxon>
        <taxon>Mycobacteriales</taxon>
        <taxon>Gordoniaceae</taxon>
        <taxon>Gordonia</taxon>
    </lineage>
</organism>
<keyword evidence="3" id="KW-1185">Reference proteome</keyword>
<evidence type="ECO:0000313" key="3">
    <source>
        <dbReference type="Proteomes" id="UP001200110"/>
    </source>
</evidence>
<dbReference type="InterPro" id="IPR007210">
    <property type="entry name" value="ABC_Gly_betaine_transp_sub-bd"/>
</dbReference>
<accession>A0ABS9IYG0</accession>
<comment type="caution">
    <text evidence="2">The sequence shown here is derived from an EMBL/GenBank/DDBJ whole genome shotgun (WGS) entry which is preliminary data.</text>
</comment>
<dbReference type="PROSITE" id="PS51257">
    <property type="entry name" value="PROKAR_LIPOPROTEIN"/>
    <property type="match status" value="1"/>
</dbReference>
<dbReference type="Gene3D" id="3.40.190.10">
    <property type="entry name" value="Periplasmic binding protein-like II"/>
    <property type="match status" value="1"/>
</dbReference>
<dbReference type="Gene3D" id="3.40.190.120">
    <property type="entry name" value="Osmoprotection protein (prox), domain 2"/>
    <property type="match status" value="1"/>
</dbReference>
<dbReference type="SUPFAM" id="SSF53850">
    <property type="entry name" value="Periplasmic binding protein-like II"/>
    <property type="match status" value="1"/>
</dbReference>
<dbReference type="CDD" id="cd13611">
    <property type="entry name" value="PBP2_YehZ"/>
    <property type="match status" value="1"/>
</dbReference>
<feature type="domain" description="ABC-type glycine betaine transport system substrate-binding" evidence="1">
    <location>
        <begin position="55"/>
        <end position="326"/>
    </location>
</feature>
<dbReference type="RefSeq" id="WP_236999712.1">
    <property type="nucleotide sequence ID" value="NZ_JAKKOR010000014.1"/>
</dbReference>
<gene>
    <name evidence="2" type="ORF">L5G33_18840</name>
</gene>
<dbReference type="Proteomes" id="UP001200110">
    <property type="component" value="Unassembled WGS sequence"/>
</dbReference>
<reference evidence="2 3" key="1">
    <citation type="submission" date="2022-01" db="EMBL/GenBank/DDBJ databases">
        <authorList>
            <person name="Huang Y."/>
        </authorList>
    </citation>
    <scope>NUCLEOTIDE SEQUENCE [LARGE SCALE GENOMIC DNA]</scope>
    <source>
        <strain evidence="2 3">HY366</strain>
    </source>
</reference>
<dbReference type="EMBL" id="JAKKOR010000014">
    <property type="protein sequence ID" value="MCF8590517.1"/>
    <property type="molecule type" value="Genomic_DNA"/>
</dbReference>
<evidence type="ECO:0000313" key="2">
    <source>
        <dbReference type="EMBL" id="MCF8590517.1"/>
    </source>
</evidence>
<sequence>MSRLLRRGGPATVVPVVLVAVLLAVALAGCGLISSSGTLRSAHLPDGDKPLDGAAITVTSKAFTEQVVLGKIAATYLAAAGADIKDMTGAPGAASSRQAQLRGETDLQWEYTGTGWVVYHERTDPISDPTELWNKVRDIEAAENDLVWLPPSSLNNTYAFAASQETANRLGVTTLSDVAALPVDQRTFCIDDEFFSRSDGFLPMLEAYGIPFDTADGVPQSNVTRMDSGVIYTATAKGSPCNFGMVFSTDGRIPNLDLKVLVDDRKYFLPYSGSVVVRKPVLDEYPQIAELMETVSSKLNDDVMRDLNGRVDIEGEDPADVAFDWLVSEKLIVPN</sequence>
<name>A0ABS9IYG0_9ACTN</name>